<sequence>MLNDFFSVPLQKQLLSTHIQVKSNYLIVSWGPSTSNMSPVISHILGKNANVWFIQVPMSNCSSNCLSLLGVAVREMNKYAHLSQDRLILELRKQNISTSKAS</sequence>
<accession>A0ABV0V4J6</accession>
<evidence type="ECO:0000313" key="2">
    <source>
        <dbReference type="Proteomes" id="UP001482620"/>
    </source>
</evidence>
<gene>
    <name evidence="1" type="ORF">ILYODFUR_017698</name>
</gene>
<reference evidence="1 2" key="1">
    <citation type="submission" date="2021-06" db="EMBL/GenBank/DDBJ databases">
        <authorList>
            <person name="Palmer J.M."/>
        </authorList>
    </citation>
    <scope>NUCLEOTIDE SEQUENCE [LARGE SCALE GENOMIC DNA]</scope>
    <source>
        <strain evidence="2">if_2019</strain>
        <tissue evidence="1">Muscle</tissue>
    </source>
</reference>
<protein>
    <submittedName>
        <fullName evidence="1">Uncharacterized protein</fullName>
    </submittedName>
</protein>
<dbReference type="EMBL" id="JAHRIQ010094365">
    <property type="protein sequence ID" value="MEQ2252056.1"/>
    <property type="molecule type" value="Genomic_DNA"/>
</dbReference>
<evidence type="ECO:0000313" key="1">
    <source>
        <dbReference type="EMBL" id="MEQ2252056.1"/>
    </source>
</evidence>
<keyword evidence="2" id="KW-1185">Reference proteome</keyword>
<proteinExistence type="predicted"/>
<organism evidence="1 2">
    <name type="scientific">Ilyodon furcidens</name>
    <name type="common">goldbreast splitfin</name>
    <dbReference type="NCBI Taxonomy" id="33524"/>
    <lineage>
        <taxon>Eukaryota</taxon>
        <taxon>Metazoa</taxon>
        <taxon>Chordata</taxon>
        <taxon>Craniata</taxon>
        <taxon>Vertebrata</taxon>
        <taxon>Euteleostomi</taxon>
        <taxon>Actinopterygii</taxon>
        <taxon>Neopterygii</taxon>
        <taxon>Teleostei</taxon>
        <taxon>Neoteleostei</taxon>
        <taxon>Acanthomorphata</taxon>
        <taxon>Ovalentaria</taxon>
        <taxon>Atherinomorphae</taxon>
        <taxon>Cyprinodontiformes</taxon>
        <taxon>Goodeidae</taxon>
        <taxon>Ilyodon</taxon>
    </lineage>
</organism>
<name>A0ABV0V4J6_9TELE</name>
<dbReference type="Proteomes" id="UP001482620">
    <property type="component" value="Unassembled WGS sequence"/>
</dbReference>
<comment type="caution">
    <text evidence="1">The sequence shown here is derived from an EMBL/GenBank/DDBJ whole genome shotgun (WGS) entry which is preliminary data.</text>
</comment>